<evidence type="ECO:0000256" key="10">
    <source>
        <dbReference type="SAM" id="Phobius"/>
    </source>
</evidence>
<dbReference type="InterPro" id="IPR043384">
    <property type="entry name" value="RETREG1/3"/>
</dbReference>
<evidence type="ECO:0000256" key="2">
    <source>
        <dbReference type="ARBA" id="ARBA00006299"/>
    </source>
</evidence>
<sequence>MLFTWKQQHTVYSALRKTKLCWEVIDTKQESRSGEMHILSEFWKSCSLFFQEMSSFKHQNPGKFCLLVCSLCTFCAILGRYIPGIIISYVALLCAFLWPIISSQEFSRALHSKMEPIIQKLDFGIFQKSSKTQEKQHLGFIDDNSEADISAFCPMLNPLTSGKELSVSDTEVSEPSWTDNGTFNLSEGHTPQTENSDDLDRPSDTDEVFTCGLSEFPSLENGAGTNGDDDELSIGFPASPVQPVNYRQQLSSTIKEQFSLSLTGGHTVDLVSTMAEKVIVTAVTAAINEQLQGLQSEQPSRPPHPGDLFGDDSDSEDADDFELLDQSELEQAESDMGLTQGQKKSEEDNKKAKSSGFLSSLLGGH</sequence>
<evidence type="ECO:0000256" key="1">
    <source>
        <dbReference type="ARBA" id="ARBA00004477"/>
    </source>
</evidence>
<dbReference type="InterPro" id="IPR057282">
    <property type="entry name" value="RETREG1-3-like_RHD"/>
</dbReference>
<evidence type="ECO:0000256" key="5">
    <source>
        <dbReference type="ARBA" id="ARBA00022824"/>
    </source>
</evidence>
<proteinExistence type="inferred from homology"/>
<evidence type="ECO:0000256" key="6">
    <source>
        <dbReference type="ARBA" id="ARBA00022989"/>
    </source>
</evidence>
<evidence type="ECO:0000313" key="12">
    <source>
        <dbReference type="EMBL" id="MBN3294475.1"/>
    </source>
</evidence>
<accession>A0ABS2Z687</accession>
<keyword evidence="3" id="KW-0597">Phosphoprotein</keyword>
<comment type="subcellular location">
    <subcellularLocation>
        <location evidence="1">Endoplasmic reticulum membrane</location>
        <topology evidence="1">Multi-pass membrane protein</topology>
    </subcellularLocation>
</comment>
<feature type="region of interest" description="Disordered" evidence="9">
    <location>
        <begin position="164"/>
        <end position="240"/>
    </location>
</feature>
<feature type="compositionally biased region" description="Polar residues" evidence="9">
    <location>
        <begin position="167"/>
        <end position="194"/>
    </location>
</feature>
<gene>
    <name evidence="12" type="primary">Retreg1</name>
    <name evidence="12" type="ORF">GTO92_0011185</name>
</gene>
<dbReference type="PANTHER" id="PTHR28659:SF3">
    <property type="entry name" value="RETICULOPHAGY REGULATOR 1"/>
    <property type="match status" value="1"/>
</dbReference>
<dbReference type="Proteomes" id="UP001166052">
    <property type="component" value="Unassembled WGS sequence"/>
</dbReference>
<feature type="domain" description="RETREG1-3/ARL6IP-like N-terminal reticulon-homology" evidence="11">
    <location>
        <begin position="19"/>
        <end position="124"/>
    </location>
</feature>
<evidence type="ECO:0000256" key="9">
    <source>
        <dbReference type="SAM" id="MobiDB-lite"/>
    </source>
</evidence>
<organism evidence="12 13">
    <name type="scientific">Polypterus senegalus</name>
    <name type="common">Senegal bichir</name>
    <dbReference type="NCBI Taxonomy" id="55291"/>
    <lineage>
        <taxon>Eukaryota</taxon>
        <taxon>Metazoa</taxon>
        <taxon>Chordata</taxon>
        <taxon>Craniata</taxon>
        <taxon>Vertebrata</taxon>
        <taxon>Euteleostomi</taxon>
        <taxon>Actinopterygii</taxon>
        <taxon>Polypteriformes</taxon>
        <taxon>Polypteridae</taxon>
        <taxon>Polypterus</taxon>
    </lineage>
</organism>
<feature type="region of interest" description="Disordered" evidence="9">
    <location>
        <begin position="293"/>
        <end position="365"/>
    </location>
</feature>
<evidence type="ECO:0000256" key="3">
    <source>
        <dbReference type="ARBA" id="ARBA00022553"/>
    </source>
</evidence>
<keyword evidence="5" id="KW-0256">Endoplasmic reticulum</keyword>
<dbReference type="Pfam" id="PF24456">
    <property type="entry name" value="RHD_RETREG1-3"/>
    <property type="match status" value="1"/>
</dbReference>
<keyword evidence="4 10" id="KW-0812">Transmembrane</keyword>
<evidence type="ECO:0000256" key="7">
    <source>
        <dbReference type="ARBA" id="ARBA00023006"/>
    </source>
</evidence>
<evidence type="ECO:0000313" key="13">
    <source>
        <dbReference type="Proteomes" id="UP001166052"/>
    </source>
</evidence>
<comment type="caution">
    <text evidence="12">The sequence shown here is derived from an EMBL/GenBank/DDBJ whole genome shotgun (WGS) entry which is preliminary data.</text>
</comment>
<feature type="non-terminal residue" evidence="12">
    <location>
        <position position="1"/>
    </location>
</feature>
<feature type="transmembrane region" description="Helical" evidence="10">
    <location>
        <begin position="85"/>
        <end position="101"/>
    </location>
</feature>
<keyword evidence="13" id="KW-1185">Reference proteome</keyword>
<keyword evidence="8 10" id="KW-0472">Membrane</keyword>
<keyword evidence="6 10" id="KW-1133">Transmembrane helix</keyword>
<protein>
    <submittedName>
        <fullName evidence="12">RETR1 regulator</fullName>
    </submittedName>
</protein>
<feature type="compositionally biased region" description="Low complexity" evidence="9">
    <location>
        <begin position="354"/>
        <end position="365"/>
    </location>
</feature>
<name>A0ABS2Z687_POLSE</name>
<dbReference type="PANTHER" id="PTHR28659">
    <property type="entry name" value="RETICULON-LIKE PROTEIN"/>
    <property type="match status" value="1"/>
</dbReference>
<evidence type="ECO:0000256" key="8">
    <source>
        <dbReference type="ARBA" id="ARBA00023136"/>
    </source>
</evidence>
<reference evidence="12" key="1">
    <citation type="journal article" date="2021" name="Cell">
        <title>Tracing the genetic footprints of vertebrate landing in non-teleost ray-finned fishes.</title>
        <authorList>
            <person name="Bi X."/>
            <person name="Wang K."/>
            <person name="Yang L."/>
            <person name="Pan H."/>
            <person name="Jiang H."/>
            <person name="Wei Q."/>
            <person name="Fang M."/>
            <person name="Yu H."/>
            <person name="Zhu C."/>
            <person name="Cai Y."/>
            <person name="He Y."/>
            <person name="Gan X."/>
            <person name="Zeng H."/>
            <person name="Yu D."/>
            <person name="Zhu Y."/>
            <person name="Jiang H."/>
            <person name="Qiu Q."/>
            <person name="Yang H."/>
            <person name="Zhang Y.E."/>
            <person name="Wang W."/>
            <person name="Zhu M."/>
            <person name="He S."/>
            <person name="Zhang G."/>
        </authorList>
    </citation>
    <scope>NUCLEOTIDE SEQUENCE</scope>
    <source>
        <strain evidence="12">Bchr_001</strain>
    </source>
</reference>
<evidence type="ECO:0000256" key="4">
    <source>
        <dbReference type="ARBA" id="ARBA00022692"/>
    </source>
</evidence>
<dbReference type="EMBL" id="JAAWVN010026642">
    <property type="protein sequence ID" value="MBN3294475.1"/>
    <property type="molecule type" value="Genomic_DNA"/>
</dbReference>
<evidence type="ECO:0000259" key="11">
    <source>
        <dbReference type="Pfam" id="PF24456"/>
    </source>
</evidence>
<feature type="non-terminal residue" evidence="12">
    <location>
        <position position="365"/>
    </location>
</feature>
<comment type="similarity">
    <text evidence="2">Belongs to the RETREG family.</text>
</comment>
<keyword evidence="7" id="KW-0072">Autophagy</keyword>
<feature type="compositionally biased region" description="Acidic residues" evidence="9">
    <location>
        <begin position="309"/>
        <end position="333"/>
    </location>
</feature>